<evidence type="ECO:0000256" key="9">
    <source>
        <dbReference type="ARBA" id="ARBA00022989"/>
    </source>
</evidence>
<feature type="domain" description="Peptidase M48" evidence="13">
    <location>
        <begin position="189"/>
        <end position="421"/>
    </location>
</feature>
<keyword evidence="4" id="KW-0645">Protease</keyword>
<dbReference type="Pfam" id="PF01435">
    <property type="entry name" value="Peptidase_M48"/>
    <property type="match status" value="1"/>
</dbReference>
<dbReference type="InterPro" id="IPR001915">
    <property type="entry name" value="Peptidase_M48"/>
</dbReference>
<keyword evidence="10" id="KW-0482">Metalloprotease</keyword>
<dbReference type="CDD" id="cd07328">
    <property type="entry name" value="M48_Ste24p_like"/>
    <property type="match status" value="1"/>
</dbReference>
<evidence type="ECO:0000313" key="14">
    <source>
        <dbReference type="EMBL" id="GGY37956.1"/>
    </source>
</evidence>
<evidence type="ECO:0000256" key="10">
    <source>
        <dbReference type="ARBA" id="ARBA00023049"/>
    </source>
</evidence>
<keyword evidence="8" id="KW-0862">Zinc</keyword>
<evidence type="ECO:0000256" key="4">
    <source>
        <dbReference type="ARBA" id="ARBA00022670"/>
    </source>
</evidence>
<comment type="subcellular location">
    <subcellularLocation>
        <location evidence="2">Cell membrane</location>
        <topology evidence="2">Multi-pass membrane protein</topology>
    </subcellularLocation>
</comment>
<evidence type="ECO:0000256" key="12">
    <source>
        <dbReference type="SAM" id="Phobius"/>
    </source>
</evidence>
<dbReference type="EMBL" id="BMUU01000005">
    <property type="protein sequence ID" value="GGY37956.1"/>
    <property type="molecule type" value="Genomic_DNA"/>
</dbReference>
<reference evidence="15" key="1">
    <citation type="journal article" date="2019" name="Int. J. Syst. Evol. Microbiol.">
        <title>The Global Catalogue of Microorganisms (GCM) 10K type strain sequencing project: providing services to taxonomists for standard genome sequencing and annotation.</title>
        <authorList>
            <consortium name="The Broad Institute Genomics Platform"/>
            <consortium name="The Broad Institute Genome Sequencing Center for Infectious Disease"/>
            <person name="Wu L."/>
            <person name="Ma J."/>
        </authorList>
    </citation>
    <scope>NUCLEOTIDE SEQUENCE [LARGE SCALE GENOMIC DNA]</scope>
    <source>
        <strain evidence="15">JCM 4594</strain>
    </source>
</reference>
<accession>A0ABQ3A9H0</accession>
<keyword evidence="15" id="KW-1185">Reference proteome</keyword>
<evidence type="ECO:0000313" key="15">
    <source>
        <dbReference type="Proteomes" id="UP000600946"/>
    </source>
</evidence>
<proteinExistence type="predicted"/>
<comment type="cofactor">
    <cofactor evidence="1">
        <name>Zn(2+)</name>
        <dbReference type="ChEBI" id="CHEBI:29105"/>
    </cofactor>
</comment>
<organism evidence="14 15">
    <name type="scientific">Streptomyces xanthochromogenes</name>
    <dbReference type="NCBI Taxonomy" id="67384"/>
    <lineage>
        <taxon>Bacteria</taxon>
        <taxon>Bacillati</taxon>
        <taxon>Actinomycetota</taxon>
        <taxon>Actinomycetes</taxon>
        <taxon>Kitasatosporales</taxon>
        <taxon>Streptomycetaceae</taxon>
        <taxon>Streptomyces</taxon>
    </lineage>
</organism>
<evidence type="ECO:0000256" key="5">
    <source>
        <dbReference type="ARBA" id="ARBA00022692"/>
    </source>
</evidence>
<dbReference type="Gene3D" id="3.30.2010.10">
    <property type="entry name" value="Metalloproteases ('zincins'), catalytic domain"/>
    <property type="match status" value="1"/>
</dbReference>
<keyword evidence="5 12" id="KW-0812">Transmembrane</keyword>
<protein>
    <recommendedName>
        <fullName evidence="13">Peptidase M48 domain-containing protein</fullName>
    </recommendedName>
</protein>
<evidence type="ECO:0000256" key="11">
    <source>
        <dbReference type="ARBA" id="ARBA00023136"/>
    </source>
</evidence>
<keyword evidence="9 12" id="KW-1133">Transmembrane helix</keyword>
<comment type="caution">
    <text evidence="14">The sequence shown here is derived from an EMBL/GenBank/DDBJ whole genome shotgun (WGS) entry which is preliminary data.</text>
</comment>
<name>A0ABQ3A9H0_9ACTN</name>
<dbReference type="Proteomes" id="UP000600946">
    <property type="component" value="Unassembled WGS sequence"/>
</dbReference>
<evidence type="ECO:0000256" key="3">
    <source>
        <dbReference type="ARBA" id="ARBA00022475"/>
    </source>
</evidence>
<sequence length="466" mass="50103">MAVDRRERVTLRLCTTALGRAAGERNSSVGESLDARLGSTVGQLGARTCPQCAADVPYDERFVMWCSACDWNVDPEGEAPARGRFEAMQRRLAHRHGEQLHAELLAAPNASAVTNRGVVARLVAVCVHALTAALAGAGTLLVVLGWSTLVQPIVGVILLLAAFVLRPRFPRLRHDGRVLRRADAPCLYALVDEVAAALGTRGVDTVVVDAQFNASVADFGLRGRRTLHLGLGLWEVLDQQERVALLGHELGHYANGDPRRARLIGTALYSLHTWLYLLTPVRAVHLRRTALEMVTDLLMDVPRWAVYGVTLLLERLTLRDAQRAEYLADRAAVRVGSAAAAAGLMDRLLIGESIAAALRTESVRAQTRIGGVEPRAAAAGLWERIAERAATVSEREYERLRRVGVLRGHSVDSTHPPTHLRRSLIGAGEPGSAAVVVGPETADGIAAELAPARSAVAHAVIRDLAG</sequence>
<feature type="transmembrane region" description="Helical" evidence="12">
    <location>
        <begin position="143"/>
        <end position="165"/>
    </location>
</feature>
<dbReference type="PANTHER" id="PTHR43221:SF1">
    <property type="entry name" value="PROTEASE HTPX"/>
    <property type="match status" value="1"/>
</dbReference>
<feature type="transmembrane region" description="Helical" evidence="12">
    <location>
        <begin position="118"/>
        <end position="137"/>
    </location>
</feature>
<keyword evidence="3" id="KW-1003">Cell membrane</keyword>
<evidence type="ECO:0000256" key="6">
    <source>
        <dbReference type="ARBA" id="ARBA00022723"/>
    </source>
</evidence>
<gene>
    <name evidence="14" type="ORF">GCM10010326_34960</name>
</gene>
<keyword evidence="6" id="KW-0479">Metal-binding</keyword>
<dbReference type="PANTHER" id="PTHR43221">
    <property type="entry name" value="PROTEASE HTPX"/>
    <property type="match status" value="1"/>
</dbReference>
<evidence type="ECO:0000256" key="8">
    <source>
        <dbReference type="ARBA" id="ARBA00022833"/>
    </source>
</evidence>
<dbReference type="InterPro" id="IPR050083">
    <property type="entry name" value="HtpX_protease"/>
</dbReference>
<keyword evidence="7" id="KW-0378">Hydrolase</keyword>
<evidence type="ECO:0000256" key="7">
    <source>
        <dbReference type="ARBA" id="ARBA00022801"/>
    </source>
</evidence>
<evidence type="ECO:0000259" key="13">
    <source>
        <dbReference type="Pfam" id="PF01435"/>
    </source>
</evidence>
<evidence type="ECO:0000256" key="1">
    <source>
        <dbReference type="ARBA" id="ARBA00001947"/>
    </source>
</evidence>
<evidence type="ECO:0000256" key="2">
    <source>
        <dbReference type="ARBA" id="ARBA00004651"/>
    </source>
</evidence>
<keyword evidence="11 12" id="KW-0472">Membrane</keyword>